<dbReference type="EMBL" id="JARJLG010000012">
    <property type="protein sequence ID" value="KAJ7776590.1"/>
    <property type="molecule type" value="Genomic_DNA"/>
</dbReference>
<accession>A0AAD7K1U4</accession>
<name>A0AAD7K1U4_9AGAR</name>
<reference evidence="2" key="1">
    <citation type="submission" date="2023-03" db="EMBL/GenBank/DDBJ databases">
        <title>Massive genome expansion in bonnet fungi (Mycena s.s.) driven by repeated elements and novel gene families across ecological guilds.</title>
        <authorList>
            <consortium name="Lawrence Berkeley National Laboratory"/>
            <person name="Harder C.B."/>
            <person name="Miyauchi S."/>
            <person name="Viragh M."/>
            <person name="Kuo A."/>
            <person name="Thoen E."/>
            <person name="Andreopoulos B."/>
            <person name="Lu D."/>
            <person name="Skrede I."/>
            <person name="Drula E."/>
            <person name="Henrissat B."/>
            <person name="Morin E."/>
            <person name="Kohler A."/>
            <person name="Barry K."/>
            <person name="LaButti K."/>
            <person name="Morin E."/>
            <person name="Salamov A."/>
            <person name="Lipzen A."/>
            <person name="Mereny Z."/>
            <person name="Hegedus B."/>
            <person name="Baldrian P."/>
            <person name="Stursova M."/>
            <person name="Weitz H."/>
            <person name="Taylor A."/>
            <person name="Grigoriev I.V."/>
            <person name="Nagy L.G."/>
            <person name="Martin F."/>
            <person name="Kauserud H."/>
        </authorList>
    </citation>
    <scope>NUCLEOTIDE SEQUENCE</scope>
    <source>
        <strain evidence="2">CBHHK188m</strain>
    </source>
</reference>
<comment type="caution">
    <text evidence="2">The sequence shown here is derived from an EMBL/GenBank/DDBJ whole genome shotgun (WGS) entry which is preliminary data.</text>
</comment>
<feature type="region of interest" description="Disordered" evidence="1">
    <location>
        <begin position="129"/>
        <end position="148"/>
    </location>
</feature>
<dbReference type="Proteomes" id="UP001215280">
    <property type="component" value="Unassembled WGS sequence"/>
</dbReference>
<sequence>MFGGNEDARLAVTSALSRWPHSAVRGVQRGVLAGQSTQGVSGEVLEDNEGHAYAAYASGVPEGEITTMIVRPDSMVGSARIDSSLGVRFARSGSSSASYEEEQPFSPLSVLLEIAWQATDISIGLIKSGRDKRSQGHNGADAPTFSHNSRKFFGF</sequence>
<keyword evidence="3" id="KW-1185">Reference proteome</keyword>
<organism evidence="2 3">
    <name type="scientific">Mycena maculata</name>
    <dbReference type="NCBI Taxonomy" id="230809"/>
    <lineage>
        <taxon>Eukaryota</taxon>
        <taxon>Fungi</taxon>
        <taxon>Dikarya</taxon>
        <taxon>Basidiomycota</taxon>
        <taxon>Agaricomycotina</taxon>
        <taxon>Agaricomycetes</taxon>
        <taxon>Agaricomycetidae</taxon>
        <taxon>Agaricales</taxon>
        <taxon>Marasmiineae</taxon>
        <taxon>Mycenaceae</taxon>
        <taxon>Mycena</taxon>
    </lineage>
</organism>
<evidence type="ECO:0000256" key="1">
    <source>
        <dbReference type="SAM" id="MobiDB-lite"/>
    </source>
</evidence>
<protein>
    <submittedName>
        <fullName evidence="2">Uncharacterized protein</fullName>
    </submittedName>
</protein>
<dbReference type="AlphaFoldDB" id="A0AAD7K1U4"/>
<proteinExistence type="predicted"/>
<gene>
    <name evidence="2" type="ORF">DFH07DRAFT_47430</name>
</gene>
<evidence type="ECO:0000313" key="3">
    <source>
        <dbReference type="Proteomes" id="UP001215280"/>
    </source>
</evidence>
<evidence type="ECO:0000313" key="2">
    <source>
        <dbReference type="EMBL" id="KAJ7776590.1"/>
    </source>
</evidence>